<name>A0A6C0AP83_9ZZZZ</name>
<dbReference type="EMBL" id="MN740758">
    <property type="protein sequence ID" value="QHS81568.1"/>
    <property type="molecule type" value="Genomic_DNA"/>
</dbReference>
<organism evidence="1">
    <name type="scientific">viral metagenome</name>
    <dbReference type="NCBI Taxonomy" id="1070528"/>
    <lineage>
        <taxon>unclassified sequences</taxon>
        <taxon>metagenomes</taxon>
        <taxon>organismal metagenomes</taxon>
    </lineage>
</organism>
<evidence type="ECO:0000313" key="1">
    <source>
        <dbReference type="EMBL" id="QHS81568.1"/>
    </source>
</evidence>
<protein>
    <submittedName>
        <fullName evidence="1">Uncharacterized protein</fullName>
    </submittedName>
</protein>
<dbReference type="AlphaFoldDB" id="A0A6C0AP83"/>
<accession>A0A6C0AP83</accession>
<sequence>MDSFAKLILALLILFLAACAFALYHSRKIIEENAFLDKHLLERGMDKPVIWLYYDTADVNSRNWYDFGARSSRAINMPYMNLCYETIVAQNQDKYRIEVITGLAGVAQLLGTEALPTRLRNDIQSVNEAEINWIRAAVLAKFGGLWLDPHTICIRPFGKLPEDRTVFYGTDLDETYAGQEGTAIPGFRCIWAPQSNMPLFNDWALICYSRLNAEAGGQQIRGDAKWDWTNLSSKYPGVQVDYAAEGGRKRGGRRIELEDILATGIEGKIPFNIPPYTIYVPLLWTELRDREIFGWFLRLSEDQIMESDITVRYLFEKGLIGPPADIKA</sequence>
<dbReference type="PROSITE" id="PS51257">
    <property type="entry name" value="PROKAR_LIPOPROTEIN"/>
    <property type="match status" value="1"/>
</dbReference>
<proteinExistence type="predicted"/>
<reference evidence="1" key="1">
    <citation type="journal article" date="2020" name="Nature">
        <title>Giant virus diversity and host interactions through global metagenomics.</title>
        <authorList>
            <person name="Schulz F."/>
            <person name="Roux S."/>
            <person name="Paez-Espino D."/>
            <person name="Jungbluth S."/>
            <person name="Walsh D.A."/>
            <person name="Denef V.J."/>
            <person name="McMahon K.D."/>
            <person name="Konstantinidis K.T."/>
            <person name="Eloe-Fadrosh E.A."/>
            <person name="Kyrpides N.C."/>
            <person name="Woyke T."/>
        </authorList>
    </citation>
    <scope>NUCLEOTIDE SEQUENCE</scope>
    <source>
        <strain evidence="1">GVMAG-S-1101164-72</strain>
    </source>
</reference>